<dbReference type="InterPro" id="IPR013324">
    <property type="entry name" value="RNA_pol_sigma_r3/r4-like"/>
</dbReference>
<comment type="similarity">
    <text evidence="1">Belongs to the sigma-70 factor family. ECF subfamily.</text>
</comment>
<keyword evidence="10" id="KW-1185">Reference proteome</keyword>
<dbReference type="Gene3D" id="1.10.1740.10">
    <property type="match status" value="1"/>
</dbReference>
<keyword evidence="4" id="KW-0238">DNA-binding</keyword>
<dbReference type="InterPro" id="IPR014325">
    <property type="entry name" value="RNA_pol_sigma-E_actinobac"/>
</dbReference>
<dbReference type="CDD" id="cd06171">
    <property type="entry name" value="Sigma70_r4"/>
    <property type="match status" value="1"/>
</dbReference>
<proteinExistence type="inferred from homology"/>
<evidence type="ECO:0000259" key="7">
    <source>
        <dbReference type="Pfam" id="PF04542"/>
    </source>
</evidence>
<dbReference type="GO" id="GO:0016987">
    <property type="term" value="F:sigma factor activity"/>
    <property type="evidence" value="ECO:0007669"/>
    <property type="project" value="UniProtKB-KW"/>
</dbReference>
<evidence type="ECO:0000313" key="10">
    <source>
        <dbReference type="Proteomes" id="UP000317893"/>
    </source>
</evidence>
<evidence type="ECO:0000259" key="8">
    <source>
        <dbReference type="Pfam" id="PF08281"/>
    </source>
</evidence>
<dbReference type="InterPro" id="IPR036388">
    <property type="entry name" value="WH-like_DNA-bd_sf"/>
</dbReference>
<gene>
    <name evidence="9" type="ORF">FB458_1749</name>
</gene>
<sequence>MWGRADRDKDAQFAAFVTASYPSLCRTAYLVLGDHHAAEDVVQSALVGLYRRWSKVEHADGPGPYARRAVVNAAISELRRPHRRHEAAREVLPEDADSGLDPASRLRDEAVLTALRDLPPGQRAVVVLRFVEDVDVATTAATLGVAEGTVKSQTAKALATLRGRLAPTHLPAPSAGPAGKARP</sequence>
<evidence type="ECO:0000256" key="1">
    <source>
        <dbReference type="ARBA" id="ARBA00010641"/>
    </source>
</evidence>
<dbReference type="SUPFAM" id="SSF88946">
    <property type="entry name" value="Sigma2 domain of RNA polymerase sigma factors"/>
    <property type="match status" value="1"/>
</dbReference>
<dbReference type="PANTHER" id="PTHR43133">
    <property type="entry name" value="RNA POLYMERASE ECF-TYPE SIGMA FACTO"/>
    <property type="match status" value="1"/>
</dbReference>
<name>A0A542E008_9MICO</name>
<keyword evidence="3" id="KW-0731">Sigma factor</keyword>
<dbReference type="NCBIfam" id="TIGR02983">
    <property type="entry name" value="SigE-fam_strep"/>
    <property type="match status" value="1"/>
</dbReference>
<organism evidence="9 10">
    <name type="scientific">Lapillicoccus jejuensis</name>
    <dbReference type="NCBI Taxonomy" id="402171"/>
    <lineage>
        <taxon>Bacteria</taxon>
        <taxon>Bacillati</taxon>
        <taxon>Actinomycetota</taxon>
        <taxon>Actinomycetes</taxon>
        <taxon>Micrococcales</taxon>
        <taxon>Intrasporangiaceae</taxon>
        <taxon>Lapillicoccus</taxon>
    </lineage>
</organism>
<feature type="region of interest" description="Disordered" evidence="6">
    <location>
        <begin position="82"/>
        <end position="102"/>
    </location>
</feature>
<feature type="domain" description="RNA polymerase sigma-70 region 2" evidence="7">
    <location>
        <begin position="17"/>
        <end position="81"/>
    </location>
</feature>
<dbReference type="EMBL" id="VFMN01000001">
    <property type="protein sequence ID" value="TQJ08658.1"/>
    <property type="molecule type" value="Genomic_DNA"/>
</dbReference>
<dbReference type="Pfam" id="PF04542">
    <property type="entry name" value="Sigma70_r2"/>
    <property type="match status" value="1"/>
</dbReference>
<dbReference type="InterPro" id="IPR013249">
    <property type="entry name" value="RNA_pol_sigma70_r4_t2"/>
</dbReference>
<dbReference type="GO" id="GO:0006352">
    <property type="term" value="P:DNA-templated transcription initiation"/>
    <property type="evidence" value="ECO:0007669"/>
    <property type="project" value="InterPro"/>
</dbReference>
<feature type="domain" description="RNA polymerase sigma factor 70 region 4 type 2" evidence="8">
    <location>
        <begin position="109"/>
        <end position="161"/>
    </location>
</feature>
<accession>A0A542E008</accession>
<dbReference type="AlphaFoldDB" id="A0A542E008"/>
<feature type="region of interest" description="Disordered" evidence="6">
    <location>
        <begin position="163"/>
        <end position="183"/>
    </location>
</feature>
<comment type="caution">
    <text evidence="9">The sequence shown here is derived from an EMBL/GenBank/DDBJ whole genome shotgun (WGS) entry which is preliminary data.</text>
</comment>
<evidence type="ECO:0000256" key="2">
    <source>
        <dbReference type="ARBA" id="ARBA00023015"/>
    </source>
</evidence>
<dbReference type="Gene3D" id="1.10.10.10">
    <property type="entry name" value="Winged helix-like DNA-binding domain superfamily/Winged helix DNA-binding domain"/>
    <property type="match status" value="1"/>
</dbReference>
<dbReference type="InterPro" id="IPR013325">
    <property type="entry name" value="RNA_pol_sigma_r2"/>
</dbReference>
<dbReference type="RefSeq" id="WP_141848148.1">
    <property type="nucleotide sequence ID" value="NZ_BAAAPR010000004.1"/>
</dbReference>
<dbReference type="InterPro" id="IPR007627">
    <property type="entry name" value="RNA_pol_sigma70_r2"/>
</dbReference>
<dbReference type="Pfam" id="PF08281">
    <property type="entry name" value="Sigma70_r4_2"/>
    <property type="match status" value="1"/>
</dbReference>
<dbReference type="SUPFAM" id="SSF88659">
    <property type="entry name" value="Sigma3 and sigma4 domains of RNA polymerase sigma factors"/>
    <property type="match status" value="1"/>
</dbReference>
<evidence type="ECO:0000256" key="6">
    <source>
        <dbReference type="SAM" id="MobiDB-lite"/>
    </source>
</evidence>
<dbReference type="Proteomes" id="UP000317893">
    <property type="component" value="Unassembled WGS sequence"/>
</dbReference>
<keyword evidence="5" id="KW-0804">Transcription</keyword>
<keyword evidence="2" id="KW-0805">Transcription regulation</keyword>
<dbReference type="InterPro" id="IPR014284">
    <property type="entry name" value="RNA_pol_sigma-70_dom"/>
</dbReference>
<dbReference type="NCBIfam" id="TIGR02937">
    <property type="entry name" value="sigma70-ECF"/>
    <property type="match status" value="1"/>
</dbReference>
<reference evidence="9 10" key="1">
    <citation type="submission" date="2019-06" db="EMBL/GenBank/DDBJ databases">
        <title>Sequencing the genomes of 1000 actinobacteria strains.</title>
        <authorList>
            <person name="Klenk H.-P."/>
        </authorList>
    </citation>
    <scope>NUCLEOTIDE SEQUENCE [LARGE SCALE GENOMIC DNA]</scope>
    <source>
        <strain evidence="9 10">DSM 18607</strain>
    </source>
</reference>
<evidence type="ECO:0000256" key="5">
    <source>
        <dbReference type="ARBA" id="ARBA00023163"/>
    </source>
</evidence>
<evidence type="ECO:0000313" key="9">
    <source>
        <dbReference type="EMBL" id="TQJ08658.1"/>
    </source>
</evidence>
<dbReference type="GO" id="GO:0003677">
    <property type="term" value="F:DNA binding"/>
    <property type="evidence" value="ECO:0007669"/>
    <property type="project" value="UniProtKB-KW"/>
</dbReference>
<evidence type="ECO:0000256" key="4">
    <source>
        <dbReference type="ARBA" id="ARBA00023125"/>
    </source>
</evidence>
<dbReference type="InterPro" id="IPR039425">
    <property type="entry name" value="RNA_pol_sigma-70-like"/>
</dbReference>
<protein>
    <submittedName>
        <fullName evidence="9">RNA polymerase sigma-70 factor (Sigma-E family)</fullName>
    </submittedName>
</protein>
<dbReference type="PANTHER" id="PTHR43133:SF50">
    <property type="entry name" value="ECF RNA POLYMERASE SIGMA FACTOR SIGM"/>
    <property type="match status" value="1"/>
</dbReference>
<dbReference type="OrthoDB" id="3692620at2"/>
<evidence type="ECO:0000256" key="3">
    <source>
        <dbReference type="ARBA" id="ARBA00023082"/>
    </source>
</evidence>